<evidence type="ECO:0000256" key="1">
    <source>
        <dbReference type="SAM" id="MobiDB-lite"/>
    </source>
</evidence>
<comment type="caution">
    <text evidence="2">The sequence shown here is derived from an EMBL/GenBank/DDBJ whole genome shotgun (WGS) entry which is preliminary data.</text>
</comment>
<protein>
    <recommendedName>
        <fullName evidence="4">PiggyBac transposable element-derived protein domain-containing protein</fullName>
    </recommendedName>
</protein>
<sequence length="289" mass="33584">MSRQTALLTEEGFKLPQACTTRWNLHSRAVSIIKRYFSKLDAVFESIIEDENFEWDPDSTKDADQQQQKTKDLLIADVLSRAPYCKQIHDDKDLTYVVHECPLSMSKNLKNLLLENADEEELFIVQEKEDSEGDDDRIEDQEISKSEQSEEEGEKLRNSLKQKNDEHRCFWEKMNTSSRQHFRKNVADDKQNIVTHLPGPRGATKSVNNPLAKWVLFNDKEILEVVLVHTIKDISSKRLTLQHDQVTYFDTTMSELRALIGLLYLMGVQKANHLNCGQQNMKLLYLEQL</sequence>
<name>A0A8K0D7G2_IGNLU</name>
<dbReference type="AlphaFoldDB" id="A0A8K0D7G2"/>
<dbReference type="OrthoDB" id="10057959at2759"/>
<feature type="region of interest" description="Disordered" evidence="1">
    <location>
        <begin position="126"/>
        <end position="161"/>
    </location>
</feature>
<proteinExistence type="predicted"/>
<feature type="compositionally biased region" description="Basic and acidic residues" evidence="1">
    <location>
        <begin position="140"/>
        <end position="161"/>
    </location>
</feature>
<evidence type="ECO:0000313" key="3">
    <source>
        <dbReference type="Proteomes" id="UP000801492"/>
    </source>
</evidence>
<organism evidence="2 3">
    <name type="scientific">Ignelater luminosus</name>
    <name type="common">Cucubano</name>
    <name type="synonym">Pyrophorus luminosus</name>
    <dbReference type="NCBI Taxonomy" id="2038154"/>
    <lineage>
        <taxon>Eukaryota</taxon>
        <taxon>Metazoa</taxon>
        <taxon>Ecdysozoa</taxon>
        <taxon>Arthropoda</taxon>
        <taxon>Hexapoda</taxon>
        <taxon>Insecta</taxon>
        <taxon>Pterygota</taxon>
        <taxon>Neoptera</taxon>
        <taxon>Endopterygota</taxon>
        <taxon>Coleoptera</taxon>
        <taxon>Polyphaga</taxon>
        <taxon>Elateriformia</taxon>
        <taxon>Elateroidea</taxon>
        <taxon>Elateridae</taxon>
        <taxon>Agrypninae</taxon>
        <taxon>Pyrophorini</taxon>
        <taxon>Ignelater</taxon>
    </lineage>
</organism>
<dbReference type="EMBL" id="VTPC01005555">
    <property type="protein sequence ID" value="KAF2895900.1"/>
    <property type="molecule type" value="Genomic_DNA"/>
</dbReference>
<reference evidence="2" key="1">
    <citation type="submission" date="2019-08" db="EMBL/GenBank/DDBJ databases">
        <title>The genome of the North American firefly Photinus pyralis.</title>
        <authorList>
            <consortium name="Photinus pyralis genome working group"/>
            <person name="Fallon T.R."/>
            <person name="Sander Lower S.E."/>
            <person name="Weng J.-K."/>
        </authorList>
    </citation>
    <scope>NUCLEOTIDE SEQUENCE</scope>
    <source>
        <strain evidence="2">TRF0915ILg1</strain>
        <tissue evidence="2">Whole body</tissue>
    </source>
</reference>
<evidence type="ECO:0008006" key="4">
    <source>
        <dbReference type="Google" id="ProtNLM"/>
    </source>
</evidence>
<evidence type="ECO:0000313" key="2">
    <source>
        <dbReference type="EMBL" id="KAF2895900.1"/>
    </source>
</evidence>
<gene>
    <name evidence="2" type="ORF">ILUMI_10272</name>
</gene>
<dbReference type="Proteomes" id="UP000801492">
    <property type="component" value="Unassembled WGS sequence"/>
</dbReference>
<accession>A0A8K0D7G2</accession>
<keyword evidence="3" id="KW-1185">Reference proteome</keyword>
<feature type="compositionally biased region" description="Acidic residues" evidence="1">
    <location>
        <begin position="129"/>
        <end position="139"/>
    </location>
</feature>